<dbReference type="SUPFAM" id="SSF53474">
    <property type="entry name" value="alpha/beta-Hydrolases"/>
    <property type="match status" value="1"/>
</dbReference>
<reference evidence="3" key="1">
    <citation type="journal article" date="2019" name="Int. J. Syst. Evol. Microbiol.">
        <title>The Global Catalogue of Microorganisms (GCM) 10K type strain sequencing project: providing services to taxonomists for standard genome sequencing and annotation.</title>
        <authorList>
            <consortium name="The Broad Institute Genomics Platform"/>
            <consortium name="The Broad Institute Genome Sequencing Center for Infectious Disease"/>
            <person name="Wu L."/>
            <person name="Ma J."/>
        </authorList>
    </citation>
    <scope>NUCLEOTIDE SEQUENCE [LARGE SCALE GENOMIC DNA]</scope>
    <source>
        <strain evidence="3">JCM 17664</strain>
    </source>
</reference>
<comment type="caution">
    <text evidence="2">The sequence shown here is derived from an EMBL/GenBank/DDBJ whole genome shotgun (WGS) entry which is preliminary data.</text>
</comment>
<accession>A0ABP8FY01</accession>
<sequence>MQKLLLFPGGPGFNANPELQLLKEEYAEAGLDLLCWHEPSRQRPQGYPYSGENAFRHYLNSAEQFLTAHYEDVPLVLFGHCFGTHAVRYLMSAHPEKIACSVLVTPDFCLGKTDRNLLRLVMEDYRKHGDERAGALQVILDSYTGTFDTNTEAGFQLVAQNPRLFIYYWPDETQMLRFVQHYSGPEYAVDATGFFDVRRSWFEAASGPSSIPVLTLYGKHDAIISVEDEIKNLPRYFTRLRIEDVPDTGHYPHIESSGSVLSRIKTFMETAMRAAEPV</sequence>
<organism evidence="2 3">
    <name type="scientific">Compostibacter hankyongensis</name>
    <dbReference type="NCBI Taxonomy" id="1007089"/>
    <lineage>
        <taxon>Bacteria</taxon>
        <taxon>Pseudomonadati</taxon>
        <taxon>Bacteroidota</taxon>
        <taxon>Chitinophagia</taxon>
        <taxon>Chitinophagales</taxon>
        <taxon>Chitinophagaceae</taxon>
        <taxon>Compostibacter</taxon>
    </lineage>
</organism>
<dbReference type="RefSeq" id="WP_344979487.1">
    <property type="nucleotide sequence ID" value="NZ_BAABFN010000005.1"/>
</dbReference>
<dbReference type="InterPro" id="IPR029058">
    <property type="entry name" value="AB_hydrolase_fold"/>
</dbReference>
<keyword evidence="3" id="KW-1185">Reference proteome</keyword>
<dbReference type="PANTHER" id="PTHR43798">
    <property type="entry name" value="MONOACYLGLYCEROL LIPASE"/>
    <property type="match status" value="1"/>
</dbReference>
<gene>
    <name evidence="2" type="ORF">GCM10023143_23410</name>
</gene>
<dbReference type="Pfam" id="PF00561">
    <property type="entry name" value="Abhydrolase_1"/>
    <property type="match status" value="1"/>
</dbReference>
<name>A0ABP8FY01_9BACT</name>
<protein>
    <recommendedName>
        <fullName evidence="1">AB hydrolase-1 domain-containing protein</fullName>
    </recommendedName>
</protein>
<dbReference type="Proteomes" id="UP001501207">
    <property type="component" value="Unassembled WGS sequence"/>
</dbReference>
<dbReference type="EMBL" id="BAABFN010000005">
    <property type="protein sequence ID" value="GAA4313265.1"/>
    <property type="molecule type" value="Genomic_DNA"/>
</dbReference>
<proteinExistence type="predicted"/>
<feature type="domain" description="AB hydrolase-1" evidence="1">
    <location>
        <begin position="45"/>
        <end position="255"/>
    </location>
</feature>
<evidence type="ECO:0000313" key="3">
    <source>
        <dbReference type="Proteomes" id="UP001501207"/>
    </source>
</evidence>
<evidence type="ECO:0000313" key="2">
    <source>
        <dbReference type="EMBL" id="GAA4313265.1"/>
    </source>
</evidence>
<evidence type="ECO:0000259" key="1">
    <source>
        <dbReference type="Pfam" id="PF00561"/>
    </source>
</evidence>
<dbReference type="InterPro" id="IPR000073">
    <property type="entry name" value="AB_hydrolase_1"/>
</dbReference>
<dbReference type="Gene3D" id="3.40.50.1820">
    <property type="entry name" value="alpha/beta hydrolase"/>
    <property type="match status" value="1"/>
</dbReference>
<dbReference type="InterPro" id="IPR050266">
    <property type="entry name" value="AB_hydrolase_sf"/>
</dbReference>